<comment type="caution">
    <text evidence="1">The sequence shown here is derived from an EMBL/GenBank/DDBJ whole genome shotgun (WGS) entry which is preliminary data.</text>
</comment>
<protein>
    <recommendedName>
        <fullName evidence="3">DUF2267 domain-containing protein</fullName>
    </recommendedName>
</protein>
<dbReference type="Pfam" id="PF10025">
    <property type="entry name" value="DUF2267"/>
    <property type="match status" value="1"/>
</dbReference>
<sequence length="146" mass="16914">MPMPQEYQLASQQFESFLKDAQETLGLTTRNQTYTSVQAVLLTFRHRLSPEKILRFADALPPVLRAIFVSDWQTEQFISRFGDYQDWIMDVKALRTHHNFSQETAVCQVSKALRQYVDLSHFQATLETLGADAVRYWSIDLPAEGR</sequence>
<gene>
    <name evidence="1" type="ORF">PsAD2_00101</name>
</gene>
<name>A0A166BAR0_9HYPH</name>
<proteinExistence type="predicted"/>
<reference evidence="1 2" key="1">
    <citation type="journal article" date="2016" name="Front. Microbiol.">
        <title>Comparative Genomic Analysis Reveals a Diverse Repertoire of Genes Involved in Prokaryote-Eukaryote Interactions within the Pseudovibrio Genus.</title>
        <authorList>
            <person name="Romano S."/>
            <person name="Fernandez-Guerra A."/>
            <person name="Reen F.J."/>
            <person name="Glockner F.O."/>
            <person name="Crowley S.P."/>
            <person name="O'Sullivan O."/>
            <person name="Cotter P.D."/>
            <person name="Adams C."/>
            <person name="Dobson A.D."/>
            <person name="O'Gara F."/>
        </authorList>
    </citation>
    <scope>NUCLEOTIDE SEQUENCE [LARGE SCALE GENOMIC DNA]</scope>
    <source>
        <strain evidence="1 2">Ad2</strain>
    </source>
</reference>
<evidence type="ECO:0000313" key="1">
    <source>
        <dbReference type="EMBL" id="KZL22076.1"/>
    </source>
</evidence>
<keyword evidence="2" id="KW-1185">Reference proteome</keyword>
<dbReference type="AlphaFoldDB" id="A0A166BAR0"/>
<dbReference type="EMBL" id="LMCB01000001">
    <property type="protein sequence ID" value="KZL22076.1"/>
    <property type="molecule type" value="Genomic_DNA"/>
</dbReference>
<evidence type="ECO:0008006" key="3">
    <source>
        <dbReference type="Google" id="ProtNLM"/>
    </source>
</evidence>
<dbReference type="STRING" id="989403.SAMN05421798_10398"/>
<dbReference type="InterPro" id="IPR038282">
    <property type="entry name" value="DUF2267_sf"/>
</dbReference>
<organism evidence="1 2">
    <name type="scientific">Pseudovibrio axinellae</name>
    <dbReference type="NCBI Taxonomy" id="989403"/>
    <lineage>
        <taxon>Bacteria</taxon>
        <taxon>Pseudomonadati</taxon>
        <taxon>Pseudomonadota</taxon>
        <taxon>Alphaproteobacteria</taxon>
        <taxon>Hyphomicrobiales</taxon>
        <taxon>Stappiaceae</taxon>
        <taxon>Pseudovibrio</taxon>
    </lineage>
</organism>
<evidence type="ECO:0000313" key="2">
    <source>
        <dbReference type="Proteomes" id="UP000076577"/>
    </source>
</evidence>
<dbReference type="InterPro" id="IPR018727">
    <property type="entry name" value="DUF2267"/>
</dbReference>
<dbReference type="PATRIC" id="fig|989403.3.peg.105"/>
<dbReference type="Gene3D" id="1.10.490.110">
    <property type="entry name" value="Uncharacterized conserved protein DUF2267"/>
    <property type="match status" value="1"/>
</dbReference>
<dbReference type="Proteomes" id="UP000076577">
    <property type="component" value="Unassembled WGS sequence"/>
</dbReference>
<dbReference type="OrthoDB" id="20942at2"/>
<accession>A0A166BAR0</accession>